<dbReference type="PROSITE" id="PS50088">
    <property type="entry name" value="ANK_REPEAT"/>
    <property type="match status" value="2"/>
</dbReference>
<dbReference type="KEGG" id="gtt:GUITHDRAFT_144864"/>
<evidence type="ECO:0000313" key="5">
    <source>
        <dbReference type="EMBL" id="EKX37580.1"/>
    </source>
</evidence>
<dbReference type="HOGENOM" id="CLU_738629_0_0_1"/>
<gene>
    <name evidence="5" type="ORF">GUITHDRAFT_144864</name>
</gene>
<dbReference type="AlphaFoldDB" id="L1IP32"/>
<reference evidence="5 7" key="1">
    <citation type="journal article" date="2012" name="Nature">
        <title>Algal genomes reveal evolutionary mosaicism and the fate of nucleomorphs.</title>
        <authorList>
            <consortium name="DOE Joint Genome Institute"/>
            <person name="Curtis B.A."/>
            <person name="Tanifuji G."/>
            <person name="Burki F."/>
            <person name="Gruber A."/>
            <person name="Irimia M."/>
            <person name="Maruyama S."/>
            <person name="Arias M.C."/>
            <person name="Ball S.G."/>
            <person name="Gile G.H."/>
            <person name="Hirakawa Y."/>
            <person name="Hopkins J.F."/>
            <person name="Kuo A."/>
            <person name="Rensing S.A."/>
            <person name="Schmutz J."/>
            <person name="Symeonidi A."/>
            <person name="Elias M."/>
            <person name="Eveleigh R.J."/>
            <person name="Herman E.K."/>
            <person name="Klute M.J."/>
            <person name="Nakayama T."/>
            <person name="Obornik M."/>
            <person name="Reyes-Prieto A."/>
            <person name="Armbrust E.V."/>
            <person name="Aves S.J."/>
            <person name="Beiko R.G."/>
            <person name="Coutinho P."/>
            <person name="Dacks J.B."/>
            <person name="Durnford D.G."/>
            <person name="Fast N.M."/>
            <person name="Green B.R."/>
            <person name="Grisdale C.J."/>
            <person name="Hempel F."/>
            <person name="Henrissat B."/>
            <person name="Hoppner M.P."/>
            <person name="Ishida K."/>
            <person name="Kim E."/>
            <person name="Koreny L."/>
            <person name="Kroth P.G."/>
            <person name="Liu Y."/>
            <person name="Malik S.B."/>
            <person name="Maier U.G."/>
            <person name="McRose D."/>
            <person name="Mock T."/>
            <person name="Neilson J.A."/>
            <person name="Onodera N.T."/>
            <person name="Poole A.M."/>
            <person name="Pritham E.J."/>
            <person name="Richards T.A."/>
            <person name="Rocap G."/>
            <person name="Roy S.W."/>
            <person name="Sarai C."/>
            <person name="Schaack S."/>
            <person name="Shirato S."/>
            <person name="Slamovits C.H."/>
            <person name="Spencer D.F."/>
            <person name="Suzuki S."/>
            <person name="Worden A.Z."/>
            <person name="Zauner S."/>
            <person name="Barry K."/>
            <person name="Bell C."/>
            <person name="Bharti A.K."/>
            <person name="Crow J.A."/>
            <person name="Grimwood J."/>
            <person name="Kramer R."/>
            <person name="Lindquist E."/>
            <person name="Lucas S."/>
            <person name="Salamov A."/>
            <person name="McFadden G.I."/>
            <person name="Lane C.E."/>
            <person name="Keeling P.J."/>
            <person name="Gray M.W."/>
            <person name="Grigoriev I.V."/>
            <person name="Archibald J.M."/>
        </authorList>
    </citation>
    <scope>NUCLEOTIDE SEQUENCE</scope>
    <source>
        <strain evidence="5 7">CCMP2712</strain>
    </source>
</reference>
<organism evidence="5">
    <name type="scientific">Guillardia theta (strain CCMP2712)</name>
    <name type="common">Cryptophyte</name>
    <dbReference type="NCBI Taxonomy" id="905079"/>
    <lineage>
        <taxon>Eukaryota</taxon>
        <taxon>Cryptophyceae</taxon>
        <taxon>Pyrenomonadales</taxon>
        <taxon>Geminigeraceae</taxon>
        <taxon>Guillardia</taxon>
    </lineage>
</organism>
<dbReference type="OrthoDB" id="426293at2759"/>
<dbReference type="PROSITE" id="PS50297">
    <property type="entry name" value="ANK_REP_REGION"/>
    <property type="match status" value="2"/>
</dbReference>
<feature type="repeat" description="ANK" evidence="3">
    <location>
        <begin position="244"/>
        <end position="268"/>
    </location>
</feature>
<dbReference type="RefSeq" id="XP_005824560.1">
    <property type="nucleotide sequence ID" value="XM_005824503.1"/>
</dbReference>
<dbReference type="GeneID" id="17294341"/>
<evidence type="ECO:0000313" key="7">
    <source>
        <dbReference type="Proteomes" id="UP000011087"/>
    </source>
</evidence>
<accession>L1IP32</accession>
<proteinExistence type="predicted"/>
<dbReference type="Proteomes" id="UP000011087">
    <property type="component" value="Unassembled WGS sequence"/>
</dbReference>
<dbReference type="Pfam" id="PF12796">
    <property type="entry name" value="Ank_2"/>
    <property type="match status" value="1"/>
</dbReference>
<protein>
    <submittedName>
        <fullName evidence="5 6">Uncharacterized protein</fullName>
    </submittedName>
</protein>
<dbReference type="Gene3D" id="1.25.40.20">
    <property type="entry name" value="Ankyrin repeat-containing domain"/>
    <property type="match status" value="1"/>
</dbReference>
<dbReference type="InterPro" id="IPR002110">
    <property type="entry name" value="Ankyrin_rpt"/>
</dbReference>
<keyword evidence="2 3" id="KW-0040">ANK repeat</keyword>
<reference evidence="7" key="2">
    <citation type="submission" date="2012-11" db="EMBL/GenBank/DDBJ databases">
        <authorList>
            <person name="Kuo A."/>
            <person name="Curtis B.A."/>
            <person name="Tanifuji G."/>
            <person name="Burki F."/>
            <person name="Gruber A."/>
            <person name="Irimia M."/>
            <person name="Maruyama S."/>
            <person name="Arias M.C."/>
            <person name="Ball S.G."/>
            <person name="Gile G.H."/>
            <person name="Hirakawa Y."/>
            <person name="Hopkins J.F."/>
            <person name="Rensing S.A."/>
            <person name="Schmutz J."/>
            <person name="Symeonidi A."/>
            <person name="Elias M."/>
            <person name="Eveleigh R.J."/>
            <person name="Herman E.K."/>
            <person name="Klute M.J."/>
            <person name="Nakayama T."/>
            <person name="Obornik M."/>
            <person name="Reyes-Prieto A."/>
            <person name="Armbrust E.V."/>
            <person name="Aves S.J."/>
            <person name="Beiko R.G."/>
            <person name="Coutinho P."/>
            <person name="Dacks J.B."/>
            <person name="Durnford D.G."/>
            <person name="Fast N.M."/>
            <person name="Green B.R."/>
            <person name="Grisdale C."/>
            <person name="Hempe F."/>
            <person name="Henrissat B."/>
            <person name="Hoppner M.P."/>
            <person name="Ishida K.-I."/>
            <person name="Kim E."/>
            <person name="Koreny L."/>
            <person name="Kroth P.G."/>
            <person name="Liu Y."/>
            <person name="Malik S.-B."/>
            <person name="Maier U.G."/>
            <person name="McRose D."/>
            <person name="Mock T."/>
            <person name="Neilson J.A."/>
            <person name="Onodera N.T."/>
            <person name="Poole A.M."/>
            <person name="Pritham E.J."/>
            <person name="Richards T.A."/>
            <person name="Rocap G."/>
            <person name="Roy S.W."/>
            <person name="Sarai C."/>
            <person name="Schaack S."/>
            <person name="Shirato S."/>
            <person name="Slamovits C.H."/>
            <person name="Spencer D.F."/>
            <person name="Suzuki S."/>
            <person name="Worden A.Z."/>
            <person name="Zauner S."/>
            <person name="Barry K."/>
            <person name="Bell C."/>
            <person name="Bharti A.K."/>
            <person name="Crow J.A."/>
            <person name="Grimwood J."/>
            <person name="Kramer R."/>
            <person name="Lindquist E."/>
            <person name="Lucas S."/>
            <person name="Salamov A."/>
            <person name="McFadden G.I."/>
            <person name="Lane C.E."/>
            <person name="Keeling P.J."/>
            <person name="Gray M.W."/>
            <person name="Grigoriev I.V."/>
            <person name="Archibald J.M."/>
        </authorList>
    </citation>
    <scope>NUCLEOTIDE SEQUENCE</scope>
    <source>
        <strain evidence="7">CCMP2712</strain>
    </source>
</reference>
<feature type="region of interest" description="Disordered" evidence="4">
    <location>
        <begin position="1"/>
        <end position="32"/>
    </location>
</feature>
<dbReference type="PANTHER" id="PTHR24171">
    <property type="entry name" value="ANKYRIN REPEAT DOMAIN-CONTAINING PROTEIN 39-RELATED"/>
    <property type="match status" value="1"/>
</dbReference>
<dbReference type="PaxDb" id="55529-EKX37580"/>
<dbReference type="SMART" id="SM00248">
    <property type="entry name" value="ANK"/>
    <property type="match status" value="2"/>
</dbReference>
<evidence type="ECO:0000313" key="6">
    <source>
        <dbReference type="EnsemblProtists" id="EKX37580"/>
    </source>
</evidence>
<name>L1IP32_GUITC</name>
<evidence type="ECO:0000256" key="3">
    <source>
        <dbReference type="PROSITE-ProRule" id="PRU00023"/>
    </source>
</evidence>
<reference evidence="6" key="3">
    <citation type="submission" date="2015-06" db="UniProtKB">
        <authorList>
            <consortium name="EnsemblProtists"/>
        </authorList>
    </citation>
    <scope>IDENTIFICATION</scope>
</reference>
<keyword evidence="7" id="KW-1185">Reference proteome</keyword>
<evidence type="ECO:0000256" key="1">
    <source>
        <dbReference type="ARBA" id="ARBA00022737"/>
    </source>
</evidence>
<dbReference type="EnsemblProtists" id="EKX37580">
    <property type="protein sequence ID" value="EKX37580"/>
    <property type="gene ID" value="GUITHDRAFT_144864"/>
</dbReference>
<dbReference type="STRING" id="905079.L1IP32"/>
<sequence>MTDENMPTSPGAGETNMKDAINSAEEEAESFRILEPVSESLPPSDELEVDKLVNCVNFTAPAPPPPDLPTIEDPSKVLGHFASKPHSRAMELLHVCFLHLPTLKTHRLRAGSRLPEARDLIETYTEALERLERDAGMSESDEEEAEDRAEHGERERGGESDSRGKQFKVGDDVITADGKYGSVVKIRHDFLPGLPTRLSVPPEELKLDQTIMRTPTQPLRMRKRYSCCPLSQGHDPNSRNPRLQEATALHYASLHGHTEVMSVLVTAGQERSIEMLLRTFGSCVNVVDLVGSSSLHFAALAGRLGPVRLLVETGGDVFLKDEDGNSPLDNAEHAARTNKLMDEEMKGTCASSAERWEVVHFLREVQSVRIDDEPL</sequence>
<dbReference type="SUPFAM" id="SSF48403">
    <property type="entry name" value="Ankyrin repeat"/>
    <property type="match status" value="1"/>
</dbReference>
<feature type="repeat" description="ANK" evidence="3">
    <location>
        <begin position="290"/>
        <end position="322"/>
    </location>
</feature>
<feature type="compositionally biased region" description="Basic and acidic residues" evidence="4">
    <location>
        <begin position="148"/>
        <end position="169"/>
    </location>
</feature>
<keyword evidence="1" id="KW-0677">Repeat</keyword>
<evidence type="ECO:0000256" key="4">
    <source>
        <dbReference type="SAM" id="MobiDB-lite"/>
    </source>
</evidence>
<dbReference type="InterPro" id="IPR036770">
    <property type="entry name" value="Ankyrin_rpt-contain_sf"/>
</dbReference>
<dbReference type="EMBL" id="JH993057">
    <property type="protein sequence ID" value="EKX37580.1"/>
    <property type="molecule type" value="Genomic_DNA"/>
</dbReference>
<evidence type="ECO:0000256" key="2">
    <source>
        <dbReference type="ARBA" id="ARBA00023043"/>
    </source>
</evidence>
<feature type="region of interest" description="Disordered" evidence="4">
    <location>
        <begin position="131"/>
        <end position="169"/>
    </location>
</feature>